<dbReference type="Gene3D" id="1.20.960.10">
    <property type="entry name" value="Mitochondrial outer membrane translocase complex, subunit Tom20 domain"/>
    <property type="match status" value="1"/>
</dbReference>
<keyword evidence="2" id="KW-1185">Reference proteome</keyword>
<accession>A0AAN5I845</accession>
<organism evidence="1 2">
    <name type="scientific">Pristionchus mayeri</name>
    <dbReference type="NCBI Taxonomy" id="1317129"/>
    <lineage>
        <taxon>Eukaryota</taxon>
        <taxon>Metazoa</taxon>
        <taxon>Ecdysozoa</taxon>
        <taxon>Nematoda</taxon>
        <taxon>Chromadorea</taxon>
        <taxon>Rhabditida</taxon>
        <taxon>Rhabditina</taxon>
        <taxon>Diplogasteromorpha</taxon>
        <taxon>Diplogasteroidea</taxon>
        <taxon>Neodiplogasteridae</taxon>
        <taxon>Pristionchus</taxon>
    </lineage>
</organism>
<evidence type="ECO:0000313" key="2">
    <source>
        <dbReference type="Proteomes" id="UP001328107"/>
    </source>
</evidence>
<name>A0AAN5I845_9BILA</name>
<feature type="non-terminal residue" evidence="1">
    <location>
        <position position="223"/>
    </location>
</feature>
<dbReference type="Proteomes" id="UP001328107">
    <property type="component" value="Unassembled WGS sequence"/>
</dbReference>
<evidence type="ECO:0000313" key="1">
    <source>
        <dbReference type="EMBL" id="GMR54959.1"/>
    </source>
</evidence>
<dbReference type="InterPro" id="IPR023392">
    <property type="entry name" value="Tom20_dom_sf"/>
</dbReference>
<protein>
    <submittedName>
        <fullName evidence="1">Uncharacterized protein</fullName>
    </submittedName>
</protein>
<reference evidence="2" key="1">
    <citation type="submission" date="2022-10" db="EMBL/GenBank/DDBJ databases">
        <title>Genome assembly of Pristionchus species.</title>
        <authorList>
            <person name="Yoshida K."/>
            <person name="Sommer R.J."/>
        </authorList>
    </citation>
    <scope>NUCLEOTIDE SEQUENCE [LARGE SCALE GENOMIC DNA]</scope>
    <source>
        <strain evidence="2">RS5460</strain>
    </source>
</reference>
<sequence length="223" mass="25723">MIVCKNIMISYLSYGTRSNVNYGLTDLTSSVRSQLLYRYGAIVSSGICRVERLRWLPVRCFICIEYGRKIRGKFYVVQYIFIIDQYFPGNLHEGAKILARAVLISHHTEQHLSSLEQTLPPAQFALVRKKMTHYEQECNMVSNDALKLPEELKNVNVVPMQSDSNETMNMKRKKIEKPESISQDEWRIFYDLGRHVSGFVLDALAVYESGDFASWGKNLVKNI</sequence>
<gene>
    <name evidence="1" type="ORF">PMAYCL1PPCAC_25154</name>
</gene>
<proteinExistence type="predicted"/>
<comment type="caution">
    <text evidence="1">The sequence shown here is derived from an EMBL/GenBank/DDBJ whole genome shotgun (WGS) entry which is preliminary data.</text>
</comment>
<dbReference type="EMBL" id="BTRK01000005">
    <property type="protein sequence ID" value="GMR54959.1"/>
    <property type="molecule type" value="Genomic_DNA"/>
</dbReference>
<dbReference type="SUPFAM" id="SSF47157">
    <property type="entry name" value="Mitochondrial import receptor subunit Tom20"/>
    <property type="match status" value="1"/>
</dbReference>
<dbReference type="AlphaFoldDB" id="A0AAN5I845"/>